<reference evidence="1" key="1">
    <citation type="submission" date="2022-09" db="EMBL/GenBank/DDBJ databases">
        <title>Diverse halophilic archaea isolated from saline environments.</title>
        <authorList>
            <person name="Cui H.-L."/>
        </authorList>
    </citation>
    <scope>NUCLEOTIDE SEQUENCE</scope>
    <source>
        <strain evidence="1">ZS-35-S2</strain>
    </source>
</reference>
<organism evidence="1 2">
    <name type="scientific">Salinirubellus salinus</name>
    <dbReference type="NCBI Taxonomy" id="1364945"/>
    <lineage>
        <taxon>Archaea</taxon>
        <taxon>Methanobacteriati</taxon>
        <taxon>Methanobacteriota</taxon>
        <taxon>Stenosarchaea group</taxon>
        <taxon>Halobacteria</taxon>
        <taxon>Halobacteriales</taxon>
        <taxon>Natronomonadaceae</taxon>
        <taxon>Salinirubellus</taxon>
    </lineage>
</organism>
<dbReference type="Pfam" id="PF14539">
    <property type="entry name" value="DUF4442"/>
    <property type="match status" value="1"/>
</dbReference>
<dbReference type="SUPFAM" id="SSF54637">
    <property type="entry name" value="Thioesterase/thiol ester dehydrase-isomerase"/>
    <property type="match status" value="1"/>
</dbReference>
<dbReference type="RefSeq" id="WP_260592606.1">
    <property type="nucleotide sequence ID" value="NZ_CP104003.1"/>
</dbReference>
<dbReference type="InterPro" id="IPR029069">
    <property type="entry name" value="HotDog_dom_sf"/>
</dbReference>
<dbReference type="KEGG" id="ssai:N0B31_15890"/>
<dbReference type="Gene3D" id="3.10.129.10">
    <property type="entry name" value="Hotdog Thioesterase"/>
    <property type="match status" value="1"/>
</dbReference>
<name>A0A9E7UA37_9EURY</name>
<keyword evidence="2" id="KW-1185">Reference proteome</keyword>
<proteinExistence type="predicted"/>
<evidence type="ECO:0000313" key="2">
    <source>
        <dbReference type="Proteomes" id="UP001057580"/>
    </source>
</evidence>
<sequence length="165" mass="18828">MLDSLRVSLWKLAFRLFPAYRGTGGRITHIEPDWSHVEVELPLSLRTRNYVGTIFGGSMYGCVDPIYMLMLIRRLPSAYTVWDKAAEIRFEKPGRDTLHAEFAVSDAEVEAIRESLSPGESLDREYTVELVDDEGVVHATVEKTLYVRQDRPEGLVGRVRSWLGR</sequence>
<dbReference type="EMBL" id="CP104003">
    <property type="protein sequence ID" value="UWM53612.1"/>
    <property type="molecule type" value="Genomic_DNA"/>
</dbReference>
<gene>
    <name evidence="1" type="ORF">N0B31_15890</name>
</gene>
<dbReference type="Proteomes" id="UP001057580">
    <property type="component" value="Chromosome"/>
</dbReference>
<protein>
    <submittedName>
        <fullName evidence="1">DUF4442 domain-containing protein</fullName>
    </submittedName>
</protein>
<dbReference type="InterPro" id="IPR027961">
    <property type="entry name" value="DUF4442"/>
</dbReference>
<dbReference type="GeneID" id="74943934"/>
<evidence type="ECO:0000313" key="1">
    <source>
        <dbReference type="EMBL" id="UWM53612.1"/>
    </source>
</evidence>
<accession>A0A9E7UA37</accession>
<dbReference type="AlphaFoldDB" id="A0A9E7UA37"/>